<dbReference type="STRING" id="146018.BN2156_05292"/>
<dbReference type="InterPro" id="IPR037401">
    <property type="entry name" value="SnoaL-like"/>
</dbReference>
<dbReference type="AlphaFoldDB" id="A0A0H5RX55"/>
<dbReference type="InterPro" id="IPR032710">
    <property type="entry name" value="NTF2-like_dom_sf"/>
</dbReference>
<dbReference type="Proteomes" id="UP000199147">
    <property type="component" value="Unassembled WGS sequence"/>
</dbReference>
<organism evidence="2 3">
    <name type="scientific">Mycolicibacterium neworleansense</name>
    <dbReference type="NCBI Taxonomy" id="146018"/>
    <lineage>
        <taxon>Bacteria</taxon>
        <taxon>Bacillati</taxon>
        <taxon>Actinomycetota</taxon>
        <taxon>Actinomycetes</taxon>
        <taxon>Mycobacteriales</taxon>
        <taxon>Mycobacteriaceae</taxon>
        <taxon>Mycolicibacterium</taxon>
    </lineage>
</organism>
<feature type="domain" description="SnoaL-like" evidence="1">
    <location>
        <begin position="9"/>
        <end position="130"/>
    </location>
</feature>
<dbReference type="SUPFAM" id="SSF54427">
    <property type="entry name" value="NTF2-like"/>
    <property type="match status" value="1"/>
</dbReference>
<accession>A0A0H5RX55</accession>
<reference evidence="3" key="1">
    <citation type="submission" date="2015-07" db="EMBL/GenBank/DDBJ databases">
        <authorList>
            <person name="Urmite Genomes"/>
        </authorList>
    </citation>
    <scope>NUCLEOTIDE SEQUENCE [LARGE SCALE GENOMIC DNA]</scope>
    <source>
        <strain evidence="3">type strain: ATCC 49404</strain>
    </source>
</reference>
<dbReference type="Pfam" id="PF13474">
    <property type="entry name" value="SnoaL_3"/>
    <property type="match status" value="1"/>
</dbReference>
<proteinExistence type="predicted"/>
<evidence type="ECO:0000259" key="1">
    <source>
        <dbReference type="Pfam" id="PF13474"/>
    </source>
</evidence>
<gene>
    <name evidence="2" type="ORF">BN2156_05292</name>
</gene>
<sequence length="143" mass="15995">MTFVTEAAIRQRIAEGVNAIRARDLDTLTALYAPDVVSFDLGAPLRYAGDDNKRRAWQEVFSAYTGPIGYDVHELTVTTEGDIAFVHSLNHVRGTMTSGRDVDMWLRWTACLRCVDGVWRVFHDHVSVPADLEYGKAIVNLTP</sequence>
<evidence type="ECO:0000313" key="2">
    <source>
        <dbReference type="EMBL" id="CRZ18391.1"/>
    </source>
</evidence>
<evidence type="ECO:0000313" key="3">
    <source>
        <dbReference type="Proteomes" id="UP000199147"/>
    </source>
</evidence>
<protein>
    <submittedName>
        <fullName evidence="2">SnoaL-like domain protein</fullName>
    </submittedName>
</protein>
<name>A0A0H5RX55_9MYCO</name>
<keyword evidence="3" id="KW-1185">Reference proteome</keyword>
<dbReference type="EMBL" id="CWKH01000003">
    <property type="protein sequence ID" value="CRZ18391.1"/>
    <property type="molecule type" value="Genomic_DNA"/>
</dbReference>
<dbReference type="Gene3D" id="3.10.450.50">
    <property type="match status" value="1"/>
</dbReference>